<dbReference type="GeneID" id="63699602"/>
<protein>
    <submittedName>
        <fullName evidence="1">Uncharacterized protein</fullName>
    </submittedName>
</protein>
<evidence type="ECO:0000313" key="1">
    <source>
        <dbReference type="EMBL" id="EYE94202.1"/>
    </source>
</evidence>
<organism evidence="1 2">
    <name type="scientific">Aspergillus ruber (strain CBS 135680)</name>
    <dbReference type="NCBI Taxonomy" id="1388766"/>
    <lineage>
        <taxon>Eukaryota</taxon>
        <taxon>Fungi</taxon>
        <taxon>Dikarya</taxon>
        <taxon>Ascomycota</taxon>
        <taxon>Pezizomycotina</taxon>
        <taxon>Eurotiomycetes</taxon>
        <taxon>Eurotiomycetidae</taxon>
        <taxon>Eurotiales</taxon>
        <taxon>Aspergillaceae</taxon>
        <taxon>Aspergillus</taxon>
        <taxon>Aspergillus subgen. Aspergillus</taxon>
    </lineage>
</organism>
<dbReference type="OrthoDB" id="4487429at2759"/>
<dbReference type="RefSeq" id="XP_040637890.1">
    <property type="nucleotide sequence ID" value="XM_040784478.1"/>
</dbReference>
<proteinExistence type="predicted"/>
<dbReference type="EMBL" id="KK088427">
    <property type="protein sequence ID" value="EYE94202.1"/>
    <property type="molecule type" value="Genomic_DNA"/>
</dbReference>
<reference evidence="2" key="1">
    <citation type="journal article" date="2014" name="Nat. Commun.">
        <title>Genomic adaptations of the halophilic Dead Sea filamentous fungus Eurotium rubrum.</title>
        <authorList>
            <person name="Kis-Papo T."/>
            <person name="Weig A.R."/>
            <person name="Riley R."/>
            <person name="Persoh D."/>
            <person name="Salamov A."/>
            <person name="Sun H."/>
            <person name="Lipzen A."/>
            <person name="Wasser S.P."/>
            <person name="Rambold G."/>
            <person name="Grigoriev I.V."/>
            <person name="Nevo E."/>
        </authorList>
    </citation>
    <scope>NUCLEOTIDE SEQUENCE [LARGE SCALE GENOMIC DNA]</scope>
    <source>
        <strain evidence="2">CBS 135680</strain>
    </source>
</reference>
<dbReference type="Proteomes" id="UP000019804">
    <property type="component" value="Unassembled WGS sequence"/>
</dbReference>
<name>A0A017SB89_ASPRC</name>
<keyword evidence="2" id="KW-1185">Reference proteome</keyword>
<dbReference type="AlphaFoldDB" id="A0A017SB89"/>
<gene>
    <name evidence="1" type="ORF">EURHEDRAFT_458166</name>
</gene>
<dbReference type="STRING" id="1388766.A0A017SB89"/>
<dbReference type="HOGENOM" id="CLU_2512246_0_0_1"/>
<accession>A0A017SB89</accession>
<evidence type="ECO:0000313" key="2">
    <source>
        <dbReference type="Proteomes" id="UP000019804"/>
    </source>
</evidence>
<sequence>MLIDCANHEPKPRFWTYFSNGPEVVAVFGYPSKGGVYILTGCFGLELDFLGLRRFEDKERSSSSDPDRQVKEYVHCGRREFSRII</sequence>